<dbReference type="SMART" id="SM00342">
    <property type="entry name" value="HTH_ARAC"/>
    <property type="match status" value="1"/>
</dbReference>
<dbReference type="PANTHER" id="PTHR43280:SF32">
    <property type="entry name" value="TRANSCRIPTIONAL REGULATORY PROTEIN"/>
    <property type="match status" value="1"/>
</dbReference>
<name>A0A6N6RCY6_9FLAO</name>
<dbReference type="GO" id="GO:0043565">
    <property type="term" value="F:sequence-specific DNA binding"/>
    <property type="evidence" value="ECO:0007669"/>
    <property type="project" value="InterPro"/>
</dbReference>
<reference evidence="5 6" key="1">
    <citation type="submission" date="2019-09" db="EMBL/GenBank/DDBJ databases">
        <title>Genomes of family Cryomorphaceae.</title>
        <authorList>
            <person name="Bowman J.P."/>
        </authorList>
    </citation>
    <scope>NUCLEOTIDE SEQUENCE [LARGE SCALE GENOMIC DNA]</scope>
    <source>
        <strain evidence="5 6">LMG 25704</strain>
    </source>
</reference>
<evidence type="ECO:0000256" key="1">
    <source>
        <dbReference type="ARBA" id="ARBA00023015"/>
    </source>
</evidence>
<dbReference type="SUPFAM" id="SSF46689">
    <property type="entry name" value="Homeodomain-like"/>
    <property type="match status" value="1"/>
</dbReference>
<dbReference type="PANTHER" id="PTHR43280">
    <property type="entry name" value="ARAC-FAMILY TRANSCRIPTIONAL REGULATOR"/>
    <property type="match status" value="1"/>
</dbReference>
<dbReference type="PROSITE" id="PS01124">
    <property type="entry name" value="HTH_ARAC_FAMILY_2"/>
    <property type="match status" value="1"/>
</dbReference>
<keyword evidence="2" id="KW-0238">DNA-binding</keyword>
<dbReference type="Gene3D" id="1.10.10.60">
    <property type="entry name" value="Homeodomain-like"/>
    <property type="match status" value="2"/>
</dbReference>
<sequence length="303" mass="34531">MSEEVIRIKSISQMHELVGAPKPNHPLISVVLNEDMGEYKSIPAGTSLSMNLYQIWLKGGHCGVQYGRKHYDFEEGVMTFTPPNQVMTMTEDTAVDGDGGWGIFFHPDLIRTSPLGENIDAYSFFNYESHEALHLSDKEKKTLRDCVDNIIEEITDRIDDHSQRVIVSNLELLLNYCARYYDRQFNTRTTAHKAIVTQVDAILKKYIDEGELSMNGQPSVNVLAERVHLSANYLSDLLKKETGRSAKDHINEFLIGRAKRALLTSQDSISEIAYELGFNYPHYFSRLFKAKTGLTPNEFRMQN</sequence>
<dbReference type="OrthoDB" id="2600165at2"/>
<keyword evidence="6" id="KW-1185">Reference proteome</keyword>
<feature type="domain" description="HTH araC/xylS-type" evidence="4">
    <location>
        <begin position="197"/>
        <end position="302"/>
    </location>
</feature>
<dbReference type="InterPro" id="IPR020449">
    <property type="entry name" value="Tscrpt_reg_AraC-type_HTH"/>
</dbReference>
<organism evidence="5 6">
    <name type="scientific">Phaeocystidibacter luteus</name>
    <dbReference type="NCBI Taxonomy" id="911197"/>
    <lineage>
        <taxon>Bacteria</taxon>
        <taxon>Pseudomonadati</taxon>
        <taxon>Bacteroidota</taxon>
        <taxon>Flavobacteriia</taxon>
        <taxon>Flavobacteriales</taxon>
        <taxon>Phaeocystidibacteraceae</taxon>
        <taxon>Phaeocystidibacter</taxon>
    </lineage>
</organism>
<gene>
    <name evidence="5" type="ORF">F8C67_13525</name>
</gene>
<dbReference type="EMBL" id="WBVO01000014">
    <property type="protein sequence ID" value="KAB2805466.1"/>
    <property type="molecule type" value="Genomic_DNA"/>
</dbReference>
<dbReference type="Proteomes" id="UP000468650">
    <property type="component" value="Unassembled WGS sequence"/>
</dbReference>
<dbReference type="PRINTS" id="PR00032">
    <property type="entry name" value="HTHARAC"/>
</dbReference>
<proteinExistence type="predicted"/>
<accession>A0A6N6RCY6</accession>
<comment type="caution">
    <text evidence="5">The sequence shown here is derived from an EMBL/GenBank/DDBJ whole genome shotgun (WGS) entry which is preliminary data.</text>
</comment>
<dbReference type="Pfam" id="PF12833">
    <property type="entry name" value="HTH_18"/>
    <property type="match status" value="1"/>
</dbReference>
<evidence type="ECO:0000259" key="4">
    <source>
        <dbReference type="PROSITE" id="PS01124"/>
    </source>
</evidence>
<dbReference type="AlphaFoldDB" id="A0A6N6RCY6"/>
<evidence type="ECO:0000313" key="5">
    <source>
        <dbReference type="EMBL" id="KAB2805466.1"/>
    </source>
</evidence>
<evidence type="ECO:0000256" key="3">
    <source>
        <dbReference type="ARBA" id="ARBA00023163"/>
    </source>
</evidence>
<dbReference type="InterPro" id="IPR018060">
    <property type="entry name" value="HTH_AraC"/>
</dbReference>
<dbReference type="RefSeq" id="WP_151668399.1">
    <property type="nucleotide sequence ID" value="NZ_WBVO01000014.1"/>
</dbReference>
<keyword evidence="3" id="KW-0804">Transcription</keyword>
<protein>
    <submittedName>
        <fullName evidence="5">Helix-turn-helix transcriptional regulator</fullName>
    </submittedName>
</protein>
<evidence type="ECO:0000313" key="6">
    <source>
        <dbReference type="Proteomes" id="UP000468650"/>
    </source>
</evidence>
<evidence type="ECO:0000256" key="2">
    <source>
        <dbReference type="ARBA" id="ARBA00023125"/>
    </source>
</evidence>
<dbReference type="GO" id="GO:0003700">
    <property type="term" value="F:DNA-binding transcription factor activity"/>
    <property type="evidence" value="ECO:0007669"/>
    <property type="project" value="InterPro"/>
</dbReference>
<dbReference type="InterPro" id="IPR009057">
    <property type="entry name" value="Homeodomain-like_sf"/>
</dbReference>
<keyword evidence="1" id="KW-0805">Transcription regulation</keyword>